<reference evidence="5" key="1">
    <citation type="submission" date="2018-05" db="EMBL/GenBank/DDBJ databases">
        <authorList>
            <person name="Lanie J.A."/>
            <person name="Ng W.-L."/>
            <person name="Kazmierczak K.M."/>
            <person name="Andrzejewski T.M."/>
            <person name="Davidsen T.M."/>
            <person name="Wayne K.J."/>
            <person name="Tettelin H."/>
            <person name="Glass J.I."/>
            <person name="Rusch D."/>
            <person name="Podicherti R."/>
            <person name="Tsui H.-C.T."/>
            <person name="Winkler M.E."/>
        </authorList>
    </citation>
    <scope>NUCLEOTIDE SEQUENCE</scope>
</reference>
<dbReference type="GO" id="GO:0006729">
    <property type="term" value="P:tetrahydrobiopterin biosynthetic process"/>
    <property type="evidence" value="ECO:0007669"/>
    <property type="project" value="TreeGrafter"/>
</dbReference>
<evidence type="ECO:0000256" key="3">
    <source>
        <dbReference type="ARBA" id="ARBA00022801"/>
    </source>
</evidence>
<sequence length="118" mass="12884">VCAHHLLPFYGMAHVAYLPGGQLVGLSRLAALVDCLACRLQIQEQLSEQVCEALMEGAGARGAACVLRATHDCVGARKVQYSGSQVQTFAYRGAFVDDQMLRNEFLQLVQARESLEDE</sequence>
<evidence type="ECO:0000259" key="4">
    <source>
        <dbReference type="Pfam" id="PF01227"/>
    </source>
</evidence>
<name>A0A381UKA3_9ZZZZ</name>
<accession>A0A381UKA3</accession>
<dbReference type="GO" id="GO:0005737">
    <property type="term" value="C:cytoplasm"/>
    <property type="evidence" value="ECO:0007669"/>
    <property type="project" value="TreeGrafter"/>
</dbReference>
<dbReference type="AlphaFoldDB" id="A0A381UKA3"/>
<gene>
    <name evidence="5" type="ORF">METZ01_LOCUS81460</name>
</gene>
<dbReference type="GO" id="GO:0008270">
    <property type="term" value="F:zinc ion binding"/>
    <property type="evidence" value="ECO:0007669"/>
    <property type="project" value="TreeGrafter"/>
</dbReference>
<dbReference type="PANTHER" id="PTHR11109">
    <property type="entry name" value="GTP CYCLOHYDROLASE I"/>
    <property type="match status" value="1"/>
</dbReference>
<dbReference type="EC" id="3.5.4.16" evidence="2"/>
<dbReference type="InterPro" id="IPR001474">
    <property type="entry name" value="GTP_CycHdrlase_I"/>
</dbReference>
<dbReference type="GO" id="GO:0003934">
    <property type="term" value="F:GTP cyclohydrolase I activity"/>
    <property type="evidence" value="ECO:0007669"/>
    <property type="project" value="UniProtKB-EC"/>
</dbReference>
<organism evidence="5">
    <name type="scientific">marine metagenome</name>
    <dbReference type="NCBI Taxonomy" id="408172"/>
    <lineage>
        <taxon>unclassified sequences</taxon>
        <taxon>metagenomes</taxon>
        <taxon>ecological metagenomes</taxon>
    </lineage>
</organism>
<dbReference type="InterPro" id="IPR020602">
    <property type="entry name" value="GTP_CycHdrlase_I_dom"/>
</dbReference>
<feature type="domain" description="GTP cyclohydrolase I" evidence="4">
    <location>
        <begin position="1"/>
        <end position="109"/>
    </location>
</feature>
<dbReference type="SUPFAM" id="SSF55620">
    <property type="entry name" value="Tetrahydrobiopterin biosynthesis enzymes-like"/>
    <property type="match status" value="1"/>
</dbReference>
<dbReference type="PANTHER" id="PTHR11109:SF7">
    <property type="entry name" value="GTP CYCLOHYDROLASE 1"/>
    <property type="match status" value="1"/>
</dbReference>
<dbReference type="Pfam" id="PF01227">
    <property type="entry name" value="GTP_cyclohydroI"/>
    <property type="match status" value="1"/>
</dbReference>
<feature type="non-terminal residue" evidence="5">
    <location>
        <position position="1"/>
    </location>
</feature>
<evidence type="ECO:0000313" key="5">
    <source>
        <dbReference type="EMBL" id="SVA28606.1"/>
    </source>
</evidence>
<comment type="pathway">
    <text evidence="1">Cofactor biosynthesis; 7,8-dihydroneopterin triphosphate biosynthesis; 7,8-dihydroneopterin triphosphate from GTP: step 1/1.</text>
</comment>
<dbReference type="UniPathway" id="UPA00848">
    <property type="reaction ID" value="UER00151"/>
</dbReference>
<dbReference type="EMBL" id="UINC01006613">
    <property type="protein sequence ID" value="SVA28606.1"/>
    <property type="molecule type" value="Genomic_DNA"/>
</dbReference>
<keyword evidence="3" id="KW-0378">Hydrolase</keyword>
<evidence type="ECO:0000256" key="2">
    <source>
        <dbReference type="ARBA" id="ARBA00012715"/>
    </source>
</evidence>
<proteinExistence type="predicted"/>
<dbReference type="GO" id="GO:0046654">
    <property type="term" value="P:tetrahydrofolate biosynthetic process"/>
    <property type="evidence" value="ECO:0007669"/>
    <property type="project" value="InterPro"/>
</dbReference>
<protein>
    <recommendedName>
        <fullName evidence="2">GTP cyclohydrolase I</fullName>
        <ecNumber evidence="2">3.5.4.16</ecNumber>
    </recommendedName>
</protein>
<dbReference type="GO" id="GO:0005525">
    <property type="term" value="F:GTP binding"/>
    <property type="evidence" value="ECO:0007669"/>
    <property type="project" value="TreeGrafter"/>
</dbReference>
<evidence type="ECO:0000256" key="1">
    <source>
        <dbReference type="ARBA" id="ARBA00005080"/>
    </source>
</evidence>
<dbReference type="InterPro" id="IPR043133">
    <property type="entry name" value="GTP-CH-I_C/QueF"/>
</dbReference>
<dbReference type="Gene3D" id="3.30.1130.10">
    <property type="match status" value="1"/>
</dbReference>